<dbReference type="PROSITE" id="PS51375">
    <property type="entry name" value="PPR"/>
    <property type="match status" value="4"/>
</dbReference>
<reference evidence="4" key="1">
    <citation type="journal article" date="2016" name="Nature">
        <title>The genome of the seagrass Zostera marina reveals angiosperm adaptation to the sea.</title>
        <authorList>
            <person name="Olsen J.L."/>
            <person name="Rouze P."/>
            <person name="Verhelst B."/>
            <person name="Lin Y.-C."/>
            <person name="Bayer T."/>
            <person name="Collen J."/>
            <person name="Dattolo E."/>
            <person name="De Paoli E."/>
            <person name="Dittami S."/>
            <person name="Maumus F."/>
            <person name="Michel G."/>
            <person name="Kersting A."/>
            <person name="Lauritano C."/>
            <person name="Lohaus R."/>
            <person name="Toepel M."/>
            <person name="Tonon T."/>
            <person name="Vanneste K."/>
            <person name="Amirebrahimi M."/>
            <person name="Brakel J."/>
            <person name="Bostroem C."/>
            <person name="Chovatia M."/>
            <person name="Grimwood J."/>
            <person name="Jenkins J.W."/>
            <person name="Jueterbock A."/>
            <person name="Mraz A."/>
            <person name="Stam W.T."/>
            <person name="Tice H."/>
            <person name="Bornberg-Bauer E."/>
            <person name="Green P.J."/>
            <person name="Pearson G.A."/>
            <person name="Procaccini G."/>
            <person name="Duarte C.M."/>
            <person name="Schmutz J."/>
            <person name="Reusch T.B.H."/>
            <person name="Van de Peer Y."/>
        </authorList>
    </citation>
    <scope>NUCLEOTIDE SEQUENCE [LARGE SCALE GENOMIC DNA]</scope>
    <source>
        <strain evidence="4">cv. Finnish</strain>
    </source>
</reference>
<dbReference type="InterPro" id="IPR011990">
    <property type="entry name" value="TPR-like_helical_dom_sf"/>
</dbReference>
<dbReference type="Pfam" id="PF01535">
    <property type="entry name" value="PPR"/>
    <property type="match status" value="3"/>
</dbReference>
<dbReference type="NCBIfam" id="TIGR00756">
    <property type="entry name" value="PPR"/>
    <property type="match status" value="4"/>
</dbReference>
<dbReference type="FunFam" id="1.25.40.10:FF:000090">
    <property type="entry name" value="Pentatricopeptide repeat-containing protein, chloroplastic"/>
    <property type="match status" value="1"/>
</dbReference>
<dbReference type="AlphaFoldDB" id="A0A0K9PYN4"/>
<dbReference type="SUPFAM" id="SSF48452">
    <property type="entry name" value="TPR-like"/>
    <property type="match status" value="1"/>
</dbReference>
<dbReference type="Pfam" id="PF13041">
    <property type="entry name" value="PPR_2"/>
    <property type="match status" value="4"/>
</dbReference>
<dbReference type="GO" id="GO:0003723">
    <property type="term" value="F:RNA binding"/>
    <property type="evidence" value="ECO:0000318"/>
    <property type="project" value="GO_Central"/>
</dbReference>
<keyword evidence="4" id="KW-1185">Reference proteome</keyword>
<dbReference type="GO" id="GO:0009451">
    <property type="term" value="P:RNA modification"/>
    <property type="evidence" value="ECO:0000318"/>
    <property type="project" value="GO_Central"/>
</dbReference>
<keyword evidence="1" id="KW-0677">Repeat</keyword>
<dbReference type="InterPro" id="IPR046960">
    <property type="entry name" value="PPR_At4g14850-like_plant"/>
</dbReference>
<comment type="caution">
    <text evidence="3">The sequence shown here is derived from an EMBL/GenBank/DDBJ whole genome shotgun (WGS) entry which is preliminary data.</text>
</comment>
<dbReference type="Gene3D" id="1.25.40.10">
    <property type="entry name" value="Tetratricopeptide repeat domain"/>
    <property type="match status" value="5"/>
</dbReference>
<dbReference type="OMA" id="HMELAHE"/>
<dbReference type="PANTHER" id="PTHR47926:SF465">
    <property type="entry name" value="PENTATRICOPEPTIDE REPEAT (PPR-LIKE) SUPERFAMILY PROTEIN"/>
    <property type="match status" value="1"/>
</dbReference>
<protein>
    <submittedName>
        <fullName evidence="3">Pentatricopeptide repeat-containing protein, mitochondrial</fullName>
    </submittedName>
</protein>
<dbReference type="OrthoDB" id="7457040at2759"/>
<evidence type="ECO:0000256" key="1">
    <source>
        <dbReference type="ARBA" id="ARBA00022737"/>
    </source>
</evidence>
<organism evidence="3 4">
    <name type="scientific">Zostera marina</name>
    <name type="common">Eelgrass</name>
    <dbReference type="NCBI Taxonomy" id="29655"/>
    <lineage>
        <taxon>Eukaryota</taxon>
        <taxon>Viridiplantae</taxon>
        <taxon>Streptophyta</taxon>
        <taxon>Embryophyta</taxon>
        <taxon>Tracheophyta</taxon>
        <taxon>Spermatophyta</taxon>
        <taxon>Magnoliopsida</taxon>
        <taxon>Liliopsida</taxon>
        <taxon>Zosteraceae</taxon>
        <taxon>Zostera</taxon>
    </lineage>
</organism>
<feature type="repeat" description="PPR" evidence="2">
    <location>
        <begin position="401"/>
        <end position="435"/>
    </location>
</feature>
<dbReference type="EMBL" id="LFYR01000429">
    <property type="protein sequence ID" value="KMZ74096.1"/>
    <property type="molecule type" value="Genomic_DNA"/>
</dbReference>
<dbReference type="InterPro" id="IPR002885">
    <property type="entry name" value="PPR_rpt"/>
</dbReference>
<sequence>MEMIKATSRIRSLAWCGLINNARQVFDEMPNRDTVAWNAMITSYTQSGNIHQSFLLFHTMRFTAAVNPDHFTFTALLTVSADVANLCNGKMFHALAIASGFTYSSLPVCNSLINLYAKCSSPSAANAVFEEISTPNEISWCSLLFAYAKVGDLHLARRTFDRIPCRTVVSWNTLIWAFCQAGDVMGSVEVFKEMMVSGQRGDADASTFSTIVNGCVESEQFFDVGCAVHGFTVKTFTGVEVSNAILSFYSKFGFPDRSRRIFESMNNRTVTSWNAVIDVCMKAGDVDQAVTLFNAAPEKNVVTWTCVIGGHVRNGNGEDALNMFAEMTRCNHRPDEYTFGSVLQACANLAILPNGKMIHGYVIQIGFTSDVYVGNGLVNMYAKSGDLQSSIEAFNDIPTKDLVSWNAMLFGFTSHGLTSDALELYTQMIKDQRTSPDRLTFIGLLTGCSHSGRINEAQQLVQKMRSTHGMNPEAQHLTCLIDMLGRAGSLDEARMLGSGELHTKALLGACALHDETRLGTRAGQKLIGLEPDDEVGYVMLSNLYCACGRWEEAEKIRKVMLEHGVKKSPGCSWVQIRDVVSLFVSGNICNNSNYFEHMPRLRTMLSTLHLEMTTPCFE</sequence>
<evidence type="ECO:0000313" key="4">
    <source>
        <dbReference type="Proteomes" id="UP000036987"/>
    </source>
</evidence>
<dbReference type="Proteomes" id="UP000036987">
    <property type="component" value="Unassembled WGS sequence"/>
</dbReference>
<feature type="repeat" description="PPR" evidence="2">
    <location>
        <begin position="300"/>
        <end position="334"/>
    </location>
</feature>
<evidence type="ECO:0000313" key="3">
    <source>
        <dbReference type="EMBL" id="KMZ74096.1"/>
    </source>
</evidence>
<feature type="repeat" description="PPR" evidence="2">
    <location>
        <begin position="533"/>
        <end position="567"/>
    </location>
</feature>
<dbReference type="PANTHER" id="PTHR47926">
    <property type="entry name" value="PENTATRICOPEPTIDE REPEAT-CONTAINING PROTEIN"/>
    <property type="match status" value="1"/>
</dbReference>
<name>A0A0K9PYN4_ZOSMR</name>
<dbReference type="Pfam" id="PF20431">
    <property type="entry name" value="E_motif"/>
    <property type="match status" value="1"/>
</dbReference>
<proteinExistence type="predicted"/>
<feature type="repeat" description="PPR" evidence="2">
    <location>
        <begin position="167"/>
        <end position="201"/>
    </location>
</feature>
<accession>A0A0K9PYN4</accession>
<evidence type="ECO:0000256" key="2">
    <source>
        <dbReference type="PROSITE-ProRule" id="PRU00708"/>
    </source>
</evidence>
<dbReference type="InterPro" id="IPR046848">
    <property type="entry name" value="E_motif"/>
</dbReference>
<gene>
    <name evidence="3" type="ORF">ZOSMA_135G00250</name>
</gene>